<reference evidence="12" key="1">
    <citation type="journal article" date="2016" name="BMC Biol.">
        <title>Parallel evolution of highly conserved plastid genome architecture in red seaweeds and seed plants.</title>
        <authorList>
            <person name="Lee J."/>
            <person name="Cho C.H."/>
            <person name="Park S.I."/>
            <person name="Choi J.W."/>
            <person name="Song H.S."/>
            <person name="West J.A."/>
            <person name="Bhattacharya D."/>
            <person name="Yoon H.S."/>
        </authorList>
    </citation>
    <scope>NUCLEOTIDE SEQUENCE</scope>
</reference>
<evidence type="ECO:0000256" key="5">
    <source>
        <dbReference type="ARBA" id="ARBA00022840"/>
    </source>
</evidence>
<dbReference type="InterPro" id="IPR036621">
    <property type="entry name" value="Anticodon-bd_dom_sf"/>
</dbReference>
<sequence length="425" mass="49683">MIQKIRGTQDILYDQVKYWRLIVEQAKKILESADYLEIRTPIIEYTSLFTKTLGKDTDILSKEMYSFYDQAQRAVTLRPEGTASVVRALVENKLYNYNNIRRFWYVGSMFRYERPQSGRQRQFHQLGIECFGTRDPRADVEVIYLACKLLDQLKCNSFQLEINSIGTYNDRHKYQEELKNYLSPYLRDLDEDSKTRLRTNPLRILDTKNIKTQEILVHAPKLSNFLDSCSKKHFATVCQYLSYLDISYEINEKLVRGLDYYNNTAFEMKVDSLGLSTEKTICGGGRYDNLVRQLGGQEVPAVGWAIGVERLYNLLKNKVKFITSSVDVYVASQGEAANRYSLFIMRFLQARRLNVTLDLSNQSFRKQLKNADKASAKVCLIIGEREMLNKTVTIKWLNNGKQENFKQDLLHHYIQCLKNKIYSFY</sequence>
<dbReference type="Pfam" id="PF03129">
    <property type="entry name" value="HGTP_anticodon"/>
    <property type="match status" value="1"/>
</dbReference>
<name>A0A1C9CFP6_9FLOR</name>
<proteinExistence type="inferred from homology"/>
<comment type="catalytic activity">
    <reaction evidence="9">
        <text>tRNA(His) + L-histidine + ATP = L-histidyl-tRNA(His) + AMP + diphosphate + H(+)</text>
        <dbReference type="Rhea" id="RHEA:17313"/>
        <dbReference type="Rhea" id="RHEA-COMP:9665"/>
        <dbReference type="Rhea" id="RHEA-COMP:9689"/>
        <dbReference type="ChEBI" id="CHEBI:15378"/>
        <dbReference type="ChEBI" id="CHEBI:30616"/>
        <dbReference type="ChEBI" id="CHEBI:33019"/>
        <dbReference type="ChEBI" id="CHEBI:57595"/>
        <dbReference type="ChEBI" id="CHEBI:78442"/>
        <dbReference type="ChEBI" id="CHEBI:78527"/>
        <dbReference type="ChEBI" id="CHEBI:456215"/>
        <dbReference type="EC" id="6.1.1.21"/>
    </reaction>
</comment>
<organism evidence="12">
    <name type="scientific">Hildenbrandia rivularis</name>
    <dbReference type="NCBI Taxonomy" id="135206"/>
    <lineage>
        <taxon>Eukaryota</taxon>
        <taxon>Rhodophyta</taxon>
        <taxon>Florideophyceae</taxon>
        <taxon>Hildenbrandiophycidae</taxon>
        <taxon>Hildenbrandiales</taxon>
        <taxon>Hildenbrandiaceae</taxon>
        <taxon>Hildenbrandia</taxon>
    </lineage>
</organism>
<evidence type="ECO:0000256" key="4">
    <source>
        <dbReference type="ARBA" id="ARBA00022741"/>
    </source>
</evidence>
<dbReference type="InterPro" id="IPR033656">
    <property type="entry name" value="HisRS_anticodon"/>
</dbReference>
<dbReference type="Pfam" id="PF13393">
    <property type="entry name" value="tRNA-synt_His"/>
    <property type="match status" value="1"/>
</dbReference>
<feature type="binding site" evidence="10">
    <location>
        <position position="125"/>
    </location>
    <ligand>
        <name>L-histidine</name>
        <dbReference type="ChEBI" id="CHEBI:57595"/>
    </ligand>
</feature>
<dbReference type="EMBL" id="KX284723">
    <property type="protein sequence ID" value="AOM67201.1"/>
    <property type="molecule type" value="Genomic_DNA"/>
</dbReference>
<keyword evidence="6" id="KW-0648">Protein biosynthesis</keyword>
<feature type="binding site" evidence="10">
    <location>
        <position position="129"/>
    </location>
    <ligand>
        <name>L-histidine</name>
        <dbReference type="ChEBI" id="CHEBI:57595"/>
    </ligand>
</feature>
<dbReference type="CDD" id="cd00773">
    <property type="entry name" value="HisRS-like_core"/>
    <property type="match status" value="1"/>
</dbReference>
<accession>A0A1C9CFP6</accession>
<dbReference type="CDD" id="cd00859">
    <property type="entry name" value="HisRS_anticodon"/>
    <property type="match status" value="1"/>
</dbReference>
<feature type="domain" description="Aminoacyl-transfer RNA synthetases class-II family profile" evidence="11">
    <location>
        <begin position="1"/>
        <end position="315"/>
    </location>
</feature>
<evidence type="ECO:0000256" key="9">
    <source>
        <dbReference type="ARBA" id="ARBA00047639"/>
    </source>
</evidence>
<dbReference type="AlphaFoldDB" id="A0A1C9CFP6"/>
<dbReference type="GO" id="GO:0005524">
    <property type="term" value="F:ATP binding"/>
    <property type="evidence" value="ECO:0007669"/>
    <property type="project" value="UniProtKB-KW"/>
</dbReference>
<dbReference type="GO" id="GO:0005737">
    <property type="term" value="C:cytoplasm"/>
    <property type="evidence" value="ECO:0007669"/>
    <property type="project" value="InterPro"/>
</dbReference>
<comment type="similarity">
    <text evidence="1">Belongs to the class-II aminoacyl-tRNA synthetase family.</text>
</comment>
<evidence type="ECO:0000259" key="11">
    <source>
        <dbReference type="PROSITE" id="PS50862"/>
    </source>
</evidence>
<dbReference type="Gene3D" id="3.30.930.10">
    <property type="entry name" value="Bira Bifunctional Protein, Domain 2"/>
    <property type="match status" value="1"/>
</dbReference>
<keyword evidence="3" id="KW-0436">Ligase</keyword>
<dbReference type="HAMAP" id="MF_00127">
    <property type="entry name" value="His_tRNA_synth"/>
    <property type="match status" value="1"/>
</dbReference>
<gene>
    <name evidence="12" type="primary">syh</name>
    <name evidence="12" type="ORF">Hrvl_141</name>
</gene>
<feature type="binding site" evidence="10">
    <location>
        <position position="111"/>
    </location>
    <ligand>
        <name>L-histidine</name>
        <dbReference type="ChEBI" id="CHEBI:57595"/>
    </ligand>
</feature>
<dbReference type="InterPro" id="IPR015807">
    <property type="entry name" value="His-tRNA-ligase"/>
</dbReference>
<feature type="binding site" evidence="10">
    <location>
        <begin position="80"/>
        <end position="82"/>
    </location>
    <ligand>
        <name>L-histidine</name>
        <dbReference type="ChEBI" id="CHEBI:57595"/>
    </ligand>
</feature>
<evidence type="ECO:0000256" key="10">
    <source>
        <dbReference type="PIRSR" id="PIRSR001549-1"/>
    </source>
</evidence>
<evidence type="ECO:0000256" key="2">
    <source>
        <dbReference type="ARBA" id="ARBA00012815"/>
    </source>
</evidence>
<evidence type="ECO:0000256" key="1">
    <source>
        <dbReference type="ARBA" id="ARBA00008226"/>
    </source>
</evidence>
<evidence type="ECO:0000256" key="3">
    <source>
        <dbReference type="ARBA" id="ARBA00022598"/>
    </source>
</evidence>
<dbReference type="PROSITE" id="PS50862">
    <property type="entry name" value="AA_TRNA_LIGASE_II"/>
    <property type="match status" value="1"/>
</dbReference>
<dbReference type="RefSeq" id="YP_009297657.1">
    <property type="nucleotide sequence ID" value="NC_031177.1"/>
</dbReference>
<feature type="binding site" evidence="10">
    <location>
        <begin position="260"/>
        <end position="261"/>
    </location>
    <ligand>
        <name>L-histidine</name>
        <dbReference type="ChEBI" id="CHEBI:57595"/>
    </ligand>
</feature>
<dbReference type="SUPFAM" id="SSF52954">
    <property type="entry name" value="Class II aaRS ABD-related"/>
    <property type="match status" value="1"/>
</dbReference>
<keyword evidence="12" id="KW-0934">Plastid</keyword>
<evidence type="ECO:0000256" key="7">
    <source>
        <dbReference type="ARBA" id="ARBA00023146"/>
    </source>
</evidence>
<evidence type="ECO:0000313" key="12">
    <source>
        <dbReference type="EMBL" id="AOM67201.1"/>
    </source>
</evidence>
<dbReference type="PANTHER" id="PTHR43707">
    <property type="entry name" value="HISTIDYL-TRNA SYNTHETASE"/>
    <property type="match status" value="1"/>
</dbReference>
<dbReference type="InterPro" id="IPR045864">
    <property type="entry name" value="aa-tRNA-synth_II/BPL/LPL"/>
</dbReference>
<evidence type="ECO:0000256" key="8">
    <source>
        <dbReference type="ARBA" id="ARBA00030619"/>
    </source>
</evidence>
<dbReference type="InterPro" id="IPR006195">
    <property type="entry name" value="aa-tRNA-synth_II"/>
</dbReference>
<dbReference type="PIRSF" id="PIRSF001549">
    <property type="entry name" value="His-tRNA_synth"/>
    <property type="match status" value="1"/>
</dbReference>
<evidence type="ECO:0000256" key="6">
    <source>
        <dbReference type="ARBA" id="ARBA00022917"/>
    </source>
</evidence>
<geneLocation type="plastid" evidence="12"/>
<dbReference type="PANTHER" id="PTHR43707:SF1">
    <property type="entry name" value="HISTIDINE--TRNA LIGASE, MITOCHONDRIAL-RELATED"/>
    <property type="match status" value="1"/>
</dbReference>
<keyword evidence="5" id="KW-0067">ATP-binding</keyword>
<dbReference type="GO" id="GO:0004821">
    <property type="term" value="F:histidine-tRNA ligase activity"/>
    <property type="evidence" value="ECO:0007669"/>
    <property type="project" value="UniProtKB-EC"/>
</dbReference>
<dbReference type="NCBIfam" id="TIGR00442">
    <property type="entry name" value="hisS"/>
    <property type="match status" value="1"/>
</dbReference>
<dbReference type="EC" id="6.1.1.21" evidence="2"/>
<dbReference type="Gene3D" id="3.40.50.800">
    <property type="entry name" value="Anticodon-binding domain"/>
    <property type="match status" value="1"/>
</dbReference>
<dbReference type="InterPro" id="IPR004154">
    <property type="entry name" value="Anticodon-bd"/>
</dbReference>
<protein>
    <recommendedName>
        <fullName evidence="2">histidine--tRNA ligase</fullName>
        <ecNumber evidence="2">6.1.1.21</ecNumber>
    </recommendedName>
    <alternativeName>
        <fullName evidence="8">Histidyl-tRNA synthetase</fullName>
    </alternativeName>
</protein>
<dbReference type="InterPro" id="IPR004516">
    <property type="entry name" value="HisRS/HisZ"/>
</dbReference>
<feature type="binding site" evidence="10">
    <location>
        <position position="256"/>
    </location>
    <ligand>
        <name>L-histidine</name>
        <dbReference type="ChEBI" id="CHEBI:57595"/>
    </ligand>
</feature>
<keyword evidence="4" id="KW-0547">Nucleotide-binding</keyword>
<keyword evidence="7 12" id="KW-0030">Aminoacyl-tRNA synthetase</keyword>
<dbReference type="SUPFAM" id="SSF55681">
    <property type="entry name" value="Class II aaRS and biotin synthetases"/>
    <property type="match status" value="1"/>
</dbReference>
<dbReference type="GO" id="GO:0006427">
    <property type="term" value="P:histidyl-tRNA aminoacylation"/>
    <property type="evidence" value="ECO:0007669"/>
    <property type="project" value="InterPro"/>
</dbReference>
<dbReference type="GeneID" id="29074284"/>
<dbReference type="InterPro" id="IPR041715">
    <property type="entry name" value="HisRS-like_core"/>
</dbReference>